<evidence type="ECO:0000256" key="2">
    <source>
        <dbReference type="ARBA" id="ARBA00022448"/>
    </source>
</evidence>
<sequence length="371" mass="40605">MKISRYLFQINLTNNAVRKGFTRNRKQEIYLSGKYTNNLAYLLNISTQDLKNTIWSMLGILLGLWISGCAAPSSNISPESENKLLVVSTSTIIADMTEKIGGDEIEHQGIIKPGADPHIYEPVPTDSVAFEKADLIIYNGYNLEPTLIKLMNAAGIKAQKLAVGEKVKPLQNLGKGELVPDPHVWGDAENGIVMVKGIRDALIELSPEDKEVFMENAAKLVEELGQVDIWIMEQIGTIPEGQRRLVTTHDAFEYYAKAYGLEMTGTLIGMSTEEQPSAQTVKNLVKEIKKSGVPAIFAETTINPKLITTVAQEAGVRLAPRELYSDSIGAPGSEGDSYTKMLVSNTQAIVEALGGEYTAFELQITGTLEKN</sequence>
<dbReference type="Pfam" id="PF01297">
    <property type="entry name" value="ZnuA"/>
    <property type="match status" value="1"/>
</dbReference>
<dbReference type="AlphaFoldDB" id="Q10ZI8"/>
<keyword evidence="3" id="KW-0479">Metal-binding</keyword>
<dbReference type="InterPro" id="IPR050492">
    <property type="entry name" value="Bact_metal-bind_prot9"/>
</dbReference>
<evidence type="ECO:0000313" key="6">
    <source>
        <dbReference type="EMBL" id="ABG52336.1"/>
    </source>
</evidence>
<dbReference type="STRING" id="203124.Tery_3218"/>
<dbReference type="EMBL" id="CP000393">
    <property type="protein sequence ID" value="ABG52336.1"/>
    <property type="molecule type" value="Genomic_DNA"/>
</dbReference>
<evidence type="ECO:0000256" key="4">
    <source>
        <dbReference type="ARBA" id="ARBA00022729"/>
    </source>
</evidence>
<dbReference type="GO" id="GO:0030001">
    <property type="term" value="P:metal ion transport"/>
    <property type="evidence" value="ECO:0007669"/>
    <property type="project" value="InterPro"/>
</dbReference>
<evidence type="ECO:0000256" key="3">
    <source>
        <dbReference type="ARBA" id="ARBA00022723"/>
    </source>
</evidence>
<dbReference type="InterPro" id="IPR006129">
    <property type="entry name" value="AdhesinB"/>
</dbReference>
<protein>
    <submittedName>
        <fullName evidence="6">Periplasmic solute binding protein</fullName>
    </submittedName>
</protein>
<dbReference type="SUPFAM" id="SSF53807">
    <property type="entry name" value="Helical backbone' metal receptor"/>
    <property type="match status" value="1"/>
</dbReference>
<accession>Q10ZI8</accession>
<dbReference type="PANTHER" id="PTHR42953:SF1">
    <property type="entry name" value="METAL-BINDING PROTEIN HI_0362-RELATED"/>
    <property type="match status" value="1"/>
</dbReference>
<organism evidence="6">
    <name type="scientific">Trichodesmium erythraeum (strain IMS101)</name>
    <dbReference type="NCBI Taxonomy" id="203124"/>
    <lineage>
        <taxon>Bacteria</taxon>
        <taxon>Bacillati</taxon>
        <taxon>Cyanobacteriota</taxon>
        <taxon>Cyanophyceae</taxon>
        <taxon>Oscillatoriophycideae</taxon>
        <taxon>Oscillatoriales</taxon>
        <taxon>Microcoleaceae</taxon>
        <taxon>Trichodesmium</taxon>
    </lineage>
</organism>
<dbReference type="InterPro" id="IPR006127">
    <property type="entry name" value="ZnuA-like"/>
</dbReference>
<dbReference type="PRINTS" id="PR00690">
    <property type="entry name" value="ADHESNFAMILY"/>
</dbReference>
<dbReference type="PANTHER" id="PTHR42953">
    <property type="entry name" value="HIGH-AFFINITY ZINC UPTAKE SYSTEM PROTEIN ZNUA-RELATED"/>
    <property type="match status" value="1"/>
</dbReference>
<keyword evidence="4" id="KW-0732">Signal</keyword>
<dbReference type="eggNOG" id="COG0803">
    <property type="taxonomic scope" value="Bacteria"/>
</dbReference>
<name>Q10ZI8_TRIEI</name>
<evidence type="ECO:0000256" key="1">
    <source>
        <dbReference type="ARBA" id="ARBA00004196"/>
    </source>
</evidence>
<dbReference type="RefSeq" id="WP_011612681.1">
    <property type="nucleotide sequence ID" value="NC_008312.1"/>
</dbReference>
<dbReference type="HOGENOM" id="CLU_016838_1_1_3"/>
<comment type="similarity">
    <text evidence="5">Belongs to the bacterial solute-binding protein 9 family.</text>
</comment>
<dbReference type="GO" id="GO:0007155">
    <property type="term" value="P:cell adhesion"/>
    <property type="evidence" value="ECO:0007669"/>
    <property type="project" value="InterPro"/>
</dbReference>
<dbReference type="GO" id="GO:0030313">
    <property type="term" value="C:cell envelope"/>
    <property type="evidence" value="ECO:0007669"/>
    <property type="project" value="UniProtKB-SubCell"/>
</dbReference>
<dbReference type="GO" id="GO:0046872">
    <property type="term" value="F:metal ion binding"/>
    <property type="evidence" value="ECO:0007669"/>
    <property type="project" value="UniProtKB-KW"/>
</dbReference>
<comment type="subcellular location">
    <subcellularLocation>
        <location evidence="1">Cell envelope</location>
    </subcellularLocation>
</comment>
<keyword evidence="2 5" id="KW-0813">Transport</keyword>
<dbReference type="Gene3D" id="3.40.50.1980">
    <property type="entry name" value="Nitrogenase molybdenum iron protein domain"/>
    <property type="match status" value="2"/>
</dbReference>
<dbReference type="PRINTS" id="PR00691">
    <property type="entry name" value="ADHESINB"/>
</dbReference>
<dbReference type="OrthoDB" id="9793396at2"/>
<gene>
    <name evidence="6" type="ordered locus">Tery_3218</name>
</gene>
<dbReference type="KEGG" id="ter:Tery_3218"/>
<evidence type="ECO:0000256" key="5">
    <source>
        <dbReference type="RuleBase" id="RU003512"/>
    </source>
</evidence>
<reference evidence="6" key="1">
    <citation type="submission" date="2006-06" db="EMBL/GenBank/DDBJ databases">
        <title>Complete sequence of Trichodesmium erythraeum IMS101.</title>
        <authorList>
            <consortium name="US DOE Joint Genome Institute"/>
            <person name="Copeland A."/>
            <person name="Lucas S."/>
            <person name="Lapidus A."/>
            <person name="Barry K."/>
            <person name="Detter J.C."/>
            <person name="Glavina del Rio T."/>
            <person name="Hammon N."/>
            <person name="Israni S."/>
            <person name="Dalin E."/>
            <person name="Tice H."/>
            <person name="Pitluck S."/>
            <person name="Kiss H."/>
            <person name="Munk A.C."/>
            <person name="Brettin T."/>
            <person name="Bruce D."/>
            <person name="Han C."/>
            <person name="Tapia R."/>
            <person name="Gilna P."/>
            <person name="Schmutz J."/>
            <person name="Larimer F."/>
            <person name="Land M."/>
            <person name="Hauser L."/>
            <person name="Kyrpides N."/>
            <person name="Kim E."/>
            <person name="Richardson P."/>
        </authorList>
    </citation>
    <scope>NUCLEOTIDE SEQUENCE [LARGE SCALE GENOMIC DNA]</scope>
    <source>
        <strain evidence="6">IMS101</strain>
    </source>
</reference>
<proteinExistence type="inferred from homology"/>
<dbReference type="InterPro" id="IPR006128">
    <property type="entry name" value="Lipoprotein_PsaA-like"/>
</dbReference>